<dbReference type="Gene3D" id="3.30.750.24">
    <property type="entry name" value="STAS domain"/>
    <property type="match status" value="1"/>
</dbReference>
<name>A0A0G0JS13_9BACT</name>
<comment type="subcellular location">
    <subcellularLocation>
        <location evidence="1">Membrane</location>
        <topology evidence="1">Multi-pass membrane protein</topology>
    </subcellularLocation>
</comment>
<organism evidence="7 8">
    <name type="scientific">Candidatus Falkowbacteria bacterium GW2011_GWE1_38_31</name>
    <dbReference type="NCBI Taxonomy" id="1618638"/>
    <lineage>
        <taxon>Bacteria</taxon>
        <taxon>Candidatus Falkowiibacteriota</taxon>
    </lineage>
</organism>
<feature type="domain" description="STAS" evidence="6">
    <location>
        <begin position="447"/>
        <end position="558"/>
    </location>
</feature>
<gene>
    <name evidence="7" type="ORF">US91_C0005G0048</name>
</gene>
<reference evidence="7 8" key="1">
    <citation type="journal article" date="2015" name="Nature">
        <title>rRNA introns, odd ribosomes, and small enigmatic genomes across a large radiation of phyla.</title>
        <authorList>
            <person name="Brown C.T."/>
            <person name="Hug L.A."/>
            <person name="Thomas B.C."/>
            <person name="Sharon I."/>
            <person name="Castelle C.J."/>
            <person name="Singh A."/>
            <person name="Wilkins M.J."/>
            <person name="Williams K.H."/>
            <person name="Banfield J.F."/>
        </authorList>
    </citation>
    <scope>NUCLEOTIDE SEQUENCE [LARGE SCALE GENOMIC DNA]</scope>
</reference>
<dbReference type="InterPro" id="IPR001902">
    <property type="entry name" value="SLC26A/SulP_fam"/>
</dbReference>
<feature type="transmembrane region" description="Helical" evidence="5">
    <location>
        <begin position="98"/>
        <end position="117"/>
    </location>
</feature>
<feature type="transmembrane region" description="Helical" evidence="5">
    <location>
        <begin position="390"/>
        <end position="420"/>
    </location>
</feature>
<accession>A0A0G0JS13</accession>
<feature type="transmembrane region" description="Helical" evidence="5">
    <location>
        <begin position="201"/>
        <end position="218"/>
    </location>
</feature>
<dbReference type="InterPro" id="IPR036513">
    <property type="entry name" value="STAS_dom_sf"/>
</dbReference>
<dbReference type="GO" id="GO:0016020">
    <property type="term" value="C:membrane"/>
    <property type="evidence" value="ECO:0007669"/>
    <property type="project" value="UniProtKB-SubCell"/>
</dbReference>
<proteinExistence type="predicted"/>
<evidence type="ECO:0000256" key="1">
    <source>
        <dbReference type="ARBA" id="ARBA00004141"/>
    </source>
</evidence>
<keyword evidence="3 5" id="KW-1133">Transmembrane helix</keyword>
<keyword evidence="4 5" id="KW-0472">Membrane</keyword>
<feature type="transmembrane region" description="Helical" evidence="5">
    <location>
        <begin position="340"/>
        <end position="370"/>
    </location>
</feature>
<dbReference type="InterPro" id="IPR011547">
    <property type="entry name" value="SLC26A/SulP_dom"/>
</dbReference>
<evidence type="ECO:0000313" key="7">
    <source>
        <dbReference type="EMBL" id="KKQ70343.1"/>
    </source>
</evidence>
<feature type="transmembrane region" description="Helical" evidence="5">
    <location>
        <begin position="260"/>
        <end position="277"/>
    </location>
</feature>
<feature type="transmembrane region" description="Helical" evidence="5">
    <location>
        <begin position="297"/>
        <end position="319"/>
    </location>
</feature>
<dbReference type="AlphaFoldDB" id="A0A0G0JS13"/>
<evidence type="ECO:0000256" key="5">
    <source>
        <dbReference type="SAM" id="Phobius"/>
    </source>
</evidence>
<feature type="transmembrane region" description="Helical" evidence="5">
    <location>
        <begin position="60"/>
        <end position="92"/>
    </location>
</feature>
<dbReference type="PANTHER" id="PTHR11814">
    <property type="entry name" value="SULFATE TRANSPORTER"/>
    <property type="match status" value="1"/>
</dbReference>
<sequence>MIAAFLVWEHFASMFNSKNFGQLIRFNWKSGLTVALVSIPLSIALAIASGATPTQGVITALWAGLIGAIFGGSHFNIIGPTGALSGILIVFALANGSIYLPLLAIISGLMILFAYYFHLDRYIIFIPRSVVHGFTLGVAMIIGLGQLDNIFGLADVHKTDNNIENIITIFSRISEFQWGTFLIFLIGTVFIFAWNKKFPKLPGAIVLTAIGIGAAWSQHSGLLPLPNVLTLADKYHDLSGQVFLNVWSSFSWTILYSKQLWVIAAATAMISILETLLSGQIAENMTKVKFNRQKEVFGLGLANVFSGLAGGIPATAALARTSLNIKSKATHKTSAVISSFFIMLIILLLINFFQFLPLVVVASILVYVAISMLEKEHFIYLIENEKTAFWLSVLVAVITVAEDPIIGIMVGSILALLIFVQNVSKGQTEVLLWKDGKMFESLLKDDFIKKSDIHSDLVVYKISGALTYINMPAHIEAIEKIKSGNIVIISLRHAYYIDTDGVKYLEELIGILKQNGCQVYLSGVNPVIKQRLQNESFYCKKFEENKIYMRTYFAVKELYLEKLGKNPA</sequence>
<dbReference type="CDD" id="cd07042">
    <property type="entry name" value="STAS_SulP_like_sulfate_transporter"/>
    <property type="match status" value="1"/>
</dbReference>
<keyword evidence="2 5" id="KW-0812">Transmembrane</keyword>
<dbReference type="Pfam" id="PF01740">
    <property type="entry name" value="STAS"/>
    <property type="match status" value="1"/>
</dbReference>
<evidence type="ECO:0000256" key="3">
    <source>
        <dbReference type="ARBA" id="ARBA00022989"/>
    </source>
</evidence>
<dbReference type="Proteomes" id="UP000034022">
    <property type="component" value="Unassembled WGS sequence"/>
</dbReference>
<evidence type="ECO:0000259" key="6">
    <source>
        <dbReference type="PROSITE" id="PS50801"/>
    </source>
</evidence>
<evidence type="ECO:0000256" key="4">
    <source>
        <dbReference type="ARBA" id="ARBA00023136"/>
    </source>
</evidence>
<dbReference type="Pfam" id="PF00916">
    <property type="entry name" value="Sulfate_transp"/>
    <property type="match status" value="1"/>
</dbReference>
<comment type="caution">
    <text evidence="7">The sequence shown here is derived from an EMBL/GenBank/DDBJ whole genome shotgun (WGS) entry which is preliminary data.</text>
</comment>
<feature type="transmembrane region" description="Helical" evidence="5">
    <location>
        <begin position="238"/>
        <end position="255"/>
    </location>
</feature>
<feature type="transmembrane region" description="Helical" evidence="5">
    <location>
        <begin position="176"/>
        <end position="194"/>
    </location>
</feature>
<dbReference type="EMBL" id="LBUU01000005">
    <property type="protein sequence ID" value="KKQ70343.1"/>
    <property type="molecule type" value="Genomic_DNA"/>
</dbReference>
<dbReference type="PROSITE" id="PS50801">
    <property type="entry name" value="STAS"/>
    <property type="match status" value="1"/>
</dbReference>
<dbReference type="InterPro" id="IPR002645">
    <property type="entry name" value="STAS_dom"/>
</dbReference>
<dbReference type="SUPFAM" id="SSF52091">
    <property type="entry name" value="SpoIIaa-like"/>
    <property type="match status" value="1"/>
</dbReference>
<dbReference type="GO" id="GO:0055085">
    <property type="term" value="P:transmembrane transport"/>
    <property type="evidence" value="ECO:0007669"/>
    <property type="project" value="InterPro"/>
</dbReference>
<evidence type="ECO:0000256" key="2">
    <source>
        <dbReference type="ARBA" id="ARBA00022692"/>
    </source>
</evidence>
<protein>
    <submittedName>
        <fullName evidence="7">Sulfate transporter</fullName>
    </submittedName>
</protein>
<feature type="transmembrane region" description="Helical" evidence="5">
    <location>
        <begin position="28"/>
        <end position="48"/>
    </location>
</feature>
<feature type="transmembrane region" description="Helical" evidence="5">
    <location>
        <begin position="129"/>
        <end position="147"/>
    </location>
</feature>
<evidence type="ECO:0000313" key="8">
    <source>
        <dbReference type="Proteomes" id="UP000034022"/>
    </source>
</evidence>